<gene>
    <name evidence="2" type="ORF">I6U48_10710</name>
</gene>
<dbReference type="EMBL" id="JAEEGC010000043">
    <property type="protein sequence ID" value="MBV7273380.1"/>
    <property type="molecule type" value="Genomic_DNA"/>
</dbReference>
<protein>
    <submittedName>
        <fullName evidence="2">ATP-binding protein</fullName>
    </submittedName>
</protein>
<keyword evidence="3" id="KW-1185">Reference proteome</keyword>
<dbReference type="RefSeq" id="WP_218320412.1">
    <property type="nucleotide sequence ID" value="NZ_JAEEGC010000043.1"/>
</dbReference>
<name>A0A949WQZ3_9CLOT</name>
<evidence type="ECO:0000313" key="2">
    <source>
        <dbReference type="EMBL" id="MBV7273380.1"/>
    </source>
</evidence>
<dbReference type="GO" id="GO:0005524">
    <property type="term" value="F:ATP binding"/>
    <property type="evidence" value="ECO:0007669"/>
    <property type="project" value="UniProtKB-KW"/>
</dbReference>
<dbReference type="Pfam" id="PF13581">
    <property type="entry name" value="HATPase_c_2"/>
    <property type="match status" value="1"/>
</dbReference>
<dbReference type="CDD" id="cd16936">
    <property type="entry name" value="HATPase_RsbW-like"/>
    <property type="match status" value="1"/>
</dbReference>
<dbReference type="InterPro" id="IPR003594">
    <property type="entry name" value="HATPase_dom"/>
</dbReference>
<sequence>MNVLNKGLDIELLNYEIRIKGIVDIKSIGSIIKICHVEVKAKYESKSVSNKFSTCLYELVANAVEHGNKNGIAKSVRINIDFSKDKITFRVEDEGKGFDWKSYNYNFEESDEYRGRGLKIVKYYCNELTFNDRGNIISACIYT</sequence>
<proteinExistence type="predicted"/>
<reference evidence="2" key="1">
    <citation type="submission" date="2020-12" db="EMBL/GenBank/DDBJ databases">
        <title>Clostridium thailandense sp. nov., a novel acetogenic bacterium isolated from peat land soil in Thailand.</title>
        <authorList>
            <person name="Chaikitkaew S."/>
            <person name="Birkeland N.K."/>
        </authorList>
    </citation>
    <scope>NUCLEOTIDE SEQUENCE</scope>
    <source>
        <strain evidence="2">PL3</strain>
    </source>
</reference>
<organism evidence="2 3">
    <name type="scientific">Clostridium thailandense</name>
    <dbReference type="NCBI Taxonomy" id="2794346"/>
    <lineage>
        <taxon>Bacteria</taxon>
        <taxon>Bacillati</taxon>
        <taxon>Bacillota</taxon>
        <taxon>Clostridia</taxon>
        <taxon>Eubacteriales</taxon>
        <taxon>Clostridiaceae</taxon>
        <taxon>Clostridium</taxon>
    </lineage>
</organism>
<evidence type="ECO:0000313" key="3">
    <source>
        <dbReference type="Proteomes" id="UP000694308"/>
    </source>
</evidence>
<comment type="caution">
    <text evidence="2">The sequence shown here is derived from an EMBL/GenBank/DDBJ whole genome shotgun (WGS) entry which is preliminary data.</text>
</comment>
<dbReference type="Proteomes" id="UP000694308">
    <property type="component" value="Unassembled WGS sequence"/>
</dbReference>
<dbReference type="AlphaFoldDB" id="A0A949WQZ3"/>
<keyword evidence="2" id="KW-0067">ATP-binding</keyword>
<keyword evidence="2" id="KW-0547">Nucleotide-binding</keyword>
<accession>A0A949WQZ3</accession>
<evidence type="ECO:0000259" key="1">
    <source>
        <dbReference type="Pfam" id="PF13581"/>
    </source>
</evidence>
<feature type="domain" description="Histidine kinase/HSP90-like ATPase" evidence="1">
    <location>
        <begin position="49"/>
        <end position="140"/>
    </location>
</feature>